<gene>
    <name evidence="3" type="ORF">CLG94_06690</name>
</gene>
<keyword evidence="4" id="KW-1185">Reference proteome</keyword>
<dbReference type="PRINTS" id="PR00080">
    <property type="entry name" value="SDRFAMILY"/>
</dbReference>
<reference evidence="3 4" key="1">
    <citation type="submission" date="2017-09" db="EMBL/GenBank/DDBJ databases">
        <title>Bloom of a denitrifying methanotroph, Candidatus Methylomirabilis limnetica, in a deep stratified lake.</title>
        <authorList>
            <person name="Graf J.S."/>
            <person name="Marchant H.K."/>
            <person name="Tienken D."/>
            <person name="Hach P.F."/>
            <person name="Brand A."/>
            <person name="Schubert C.J."/>
            <person name="Kuypers M.M."/>
            <person name="Milucka J."/>
        </authorList>
    </citation>
    <scope>NUCLEOTIDE SEQUENCE [LARGE SCALE GENOMIC DNA]</scope>
    <source>
        <strain evidence="3 4">Zug</strain>
    </source>
</reference>
<protein>
    <submittedName>
        <fullName evidence="3">Beta-ketoacyl-ACP reductase</fullName>
    </submittedName>
</protein>
<dbReference type="AlphaFoldDB" id="A0A2T4TXY7"/>
<dbReference type="Proteomes" id="UP000241436">
    <property type="component" value="Unassembled WGS sequence"/>
</dbReference>
<proteinExistence type="inferred from homology"/>
<evidence type="ECO:0000256" key="2">
    <source>
        <dbReference type="ARBA" id="ARBA00023002"/>
    </source>
</evidence>
<dbReference type="SUPFAM" id="SSF51735">
    <property type="entry name" value="NAD(P)-binding Rossmann-fold domains"/>
    <property type="match status" value="1"/>
</dbReference>
<dbReference type="InterPro" id="IPR002347">
    <property type="entry name" value="SDR_fam"/>
</dbReference>
<sequence length="252" mass="27316">MKRVESRRVAVITGSTKGIGKAIARRLAQDGCDVVLNYHGDEDAVQVALREFEDLPVKAVAVKADVSVSAGASYLIETAISQLGSLDVLVNNVGPFLTRALYDTTDDEWRRTLDSNLSSAFYCSRAALRVMREKRAGSITNIGALNVEHSPIGVFEAPAYYIAKSGVIMLTRSLARSEAPWGIRVNAVNPGFIETETYGEYLAEDKAAWARMVPLGRLGTPDDVAEAVSYLASERARYVTGAILHVHGGLWV</sequence>
<evidence type="ECO:0000313" key="3">
    <source>
        <dbReference type="EMBL" id="PTL35978.1"/>
    </source>
</evidence>
<reference evidence="4" key="2">
    <citation type="journal article" date="2018" name="Environ. Microbiol.">
        <title>Bloom of a denitrifying methanotroph, 'Candidatus Methylomirabilis limnetica', in a deep stratified lake.</title>
        <authorList>
            <person name="Graf J.S."/>
            <person name="Mayr M.J."/>
            <person name="Marchant H.K."/>
            <person name="Tienken D."/>
            <person name="Hach P.F."/>
            <person name="Brand A."/>
            <person name="Schubert C.J."/>
            <person name="Kuypers M.M."/>
            <person name="Milucka J."/>
        </authorList>
    </citation>
    <scope>NUCLEOTIDE SEQUENCE [LARGE SCALE GENOMIC DNA]</scope>
    <source>
        <strain evidence="4">Zug</strain>
    </source>
</reference>
<dbReference type="Gene3D" id="3.40.50.720">
    <property type="entry name" value="NAD(P)-binding Rossmann-like Domain"/>
    <property type="match status" value="1"/>
</dbReference>
<evidence type="ECO:0000313" key="4">
    <source>
        <dbReference type="Proteomes" id="UP000241436"/>
    </source>
</evidence>
<dbReference type="FunFam" id="3.40.50.720:FF:000173">
    <property type="entry name" value="3-oxoacyl-[acyl-carrier protein] reductase"/>
    <property type="match status" value="1"/>
</dbReference>
<dbReference type="Pfam" id="PF13561">
    <property type="entry name" value="adh_short_C2"/>
    <property type="match status" value="1"/>
</dbReference>
<name>A0A2T4TXY7_9BACT</name>
<accession>A0A2T4TXY7</accession>
<keyword evidence="2" id="KW-0560">Oxidoreductase</keyword>
<comment type="similarity">
    <text evidence="1">Belongs to the short-chain dehydrogenases/reductases (SDR) family.</text>
</comment>
<comment type="caution">
    <text evidence="3">The sequence shown here is derived from an EMBL/GenBank/DDBJ whole genome shotgun (WGS) entry which is preliminary data.</text>
</comment>
<dbReference type="EMBL" id="NVQC01000020">
    <property type="protein sequence ID" value="PTL35978.1"/>
    <property type="molecule type" value="Genomic_DNA"/>
</dbReference>
<dbReference type="GO" id="GO:0016491">
    <property type="term" value="F:oxidoreductase activity"/>
    <property type="evidence" value="ECO:0007669"/>
    <property type="project" value="UniProtKB-KW"/>
</dbReference>
<dbReference type="PANTHER" id="PTHR43639:SF1">
    <property type="entry name" value="SHORT-CHAIN DEHYDROGENASE_REDUCTASE FAMILY PROTEIN"/>
    <property type="match status" value="1"/>
</dbReference>
<dbReference type="PRINTS" id="PR00081">
    <property type="entry name" value="GDHRDH"/>
</dbReference>
<dbReference type="PANTHER" id="PTHR43639">
    <property type="entry name" value="OXIDOREDUCTASE, SHORT-CHAIN DEHYDROGENASE/REDUCTASE FAMILY (AFU_ORTHOLOGUE AFUA_5G02870)"/>
    <property type="match status" value="1"/>
</dbReference>
<organism evidence="3 4">
    <name type="scientific">Candidatus Methylomirabilis limnetica</name>
    <dbReference type="NCBI Taxonomy" id="2033718"/>
    <lineage>
        <taxon>Bacteria</taxon>
        <taxon>Candidatus Methylomirabilota</taxon>
        <taxon>Candidatus Methylomirabilia</taxon>
        <taxon>Candidatus Methylomirabilales</taxon>
        <taxon>Candidatus Methylomirabilaceae</taxon>
        <taxon>Candidatus Methylomirabilis</taxon>
    </lineage>
</organism>
<dbReference type="InterPro" id="IPR036291">
    <property type="entry name" value="NAD(P)-bd_dom_sf"/>
</dbReference>
<evidence type="ECO:0000256" key="1">
    <source>
        <dbReference type="ARBA" id="ARBA00006484"/>
    </source>
</evidence>